<dbReference type="Pfam" id="PF17776">
    <property type="entry name" value="NLRC4_HD2"/>
    <property type="match status" value="1"/>
</dbReference>
<dbReference type="FunFam" id="3.40.50.300:FF:000210">
    <property type="entry name" value="Si:dkey-16p6.1"/>
    <property type="match status" value="1"/>
</dbReference>
<gene>
    <name evidence="9" type="ORF">D4764_0157290</name>
</gene>
<evidence type="ECO:0000256" key="4">
    <source>
        <dbReference type="ARBA" id="ARBA00022737"/>
    </source>
</evidence>
<dbReference type="InterPro" id="IPR051261">
    <property type="entry name" value="NLR"/>
</dbReference>
<dbReference type="InterPro" id="IPR041267">
    <property type="entry name" value="NLRP_HD2"/>
</dbReference>
<dbReference type="SMART" id="SM01288">
    <property type="entry name" value="FISNA"/>
    <property type="match status" value="1"/>
</dbReference>
<feature type="domain" description="NACHT" evidence="8">
    <location>
        <begin position="208"/>
        <end position="342"/>
    </location>
</feature>
<keyword evidence="10" id="KW-1185">Reference proteome</keyword>
<dbReference type="SUPFAM" id="SSF52540">
    <property type="entry name" value="P-loop containing nucleoside triphosphate hydrolases"/>
    <property type="match status" value="1"/>
</dbReference>
<proteinExistence type="predicted"/>
<dbReference type="InterPro" id="IPR029495">
    <property type="entry name" value="NACHT-assoc"/>
</dbReference>
<dbReference type="InterPro" id="IPR027417">
    <property type="entry name" value="P-loop_NTPase"/>
</dbReference>
<keyword evidence="4" id="KW-0677">Repeat</keyword>
<keyword evidence="3" id="KW-0433">Leucine-rich repeat</keyword>
<comment type="caution">
    <text evidence="9">The sequence shown here is derived from an EMBL/GenBank/DDBJ whole genome shotgun (WGS) entry which is preliminary data.</text>
</comment>
<keyword evidence="2" id="KW-0963">Cytoplasm</keyword>
<dbReference type="PANTHER" id="PTHR24106">
    <property type="entry name" value="NACHT, LRR AND CARD DOMAINS-CONTAINING"/>
    <property type="match status" value="1"/>
</dbReference>
<name>A0A5C6MJC2_9TELE</name>
<accession>A0A5C6MJC2</accession>
<evidence type="ECO:0000259" key="8">
    <source>
        <dbReference type="PROSITE" id="PS50837"/>
    </source>
</evidence>
<dbReference type="Pfam" id="PF05729">
    <property type="entry name" value="NACHT"/>
    <property type="match status" value="1"/>
</dbReference>
<dbReference type="SMART" id="SM00368">
    <property type="entry name" value="LRR_RI"/>
    <property type="match status" value="5"/>
</dbReference>
<dbReference type="PROSITE" id="PS50837">
    <property type="entry name" value="NACHT"/>
    <property type="match status" value="1"/>
</dbReference>
<sequence>MSECVMEKEERAKSVVPSCVSMKSDKSKGEPLNFGIRPQGSPLKMDGDRAESTVPSCVSLKSDHSKYEPLNFGIGPQGSPLNYQKRSASIGDSSCPEGEKKWRTELQTADLNNSVSQGGELQKVIEGHKISLKRRCEHVTEGTNEAGSGTLLNTIYTELYITEGQSEEVDTQHEVRQLERTSKKNIQDTPIKCQDIFKVLSEQQRHIRVVLTNGVAGVGKTFSVQKFSLDWAEGLENQDISLVLPLSWRELNLIRDERHSLLSLLHVFHPTLQKIRAEDLTVWKLLFIFDGLDESRFSLGFNKHQLISDVTQVSSVGVLLVNLIQGNLLPSALIWITSRPAAAHQIPPSCVDRITEVRGFTDSQKEEYFRRRFSDEDLSKRIISHIKASRSLHIMCLIPVFCWITAIVLEDMMTRDQRGELPKTLTDLYSHFLRVQIKRKKHKYGGKQRPEELTEADKELLLKLGRLAFEHLEKGNIMFYSEDLERCGLDVSEVSVYSGVCTEIFKRESVIFQKSVYCFVHLSIQEFLAAVYMFHRYTRKDTAVINKFLKYLKPKPFSWFSWLFTNNNPVTSLDDFLMRALMKSLKSENGHLDLFVRFLHGLSLESNQRILGGLLDQTDSHPETIKKVLKNLKEENSDAISPDRSINIFHCLMEMKDQSVHQEIQEFLKSGKKSKRELLVIHCSALAYLLQMSEEVLDELDLLQYNTSVQGRRRLIPAVRNCRKFDQKPKPASLLKGQQVEQKSPAEKVLSERKWWRTMKLAKLHLSSRDGLSWSCGTSLSRCRLSETSCDSVASALKSNLSHLRVLDLSVNTLQDSGVKRLCSGLESPNCKLETLGLDYCSLSEISCGSLASALRSNPSHLRVLDLSQNQLKDSGVKLLCGFLHFPNCRLETLRLRNCRLSEISCGSLASALRSNPSHLSVLDLGENQLQDSGVKLLSDLVENPHYGLGH</sequence>
<dbReference type="Pfam" id="PF14484">
    <property type="entry name" value="FISNA"/>
    <property type="match status" value="1"/>
</dbReference>
<dbReference type="Pfam" id="PF17779">
    <property type="entry name" value="WHD_NOD2"/>
    <property type="match status" value="1"/>
</dbReference>
<dbReference type="Gene3D" id="3.40.50.300">
    <property type="entry name" value="P-loop containing nucleotide triphosphate hydrolases"/>
    <property type="match status" value="1"/>
</dbReference>
<dbReference type="SUPFAM" id="SSF52047">
    <property type="entry name" value="RNI-like"/>
    <property type="match status" value="1"/>
</dbReference>
<dbReference type="EMBL" id="RHFK02000133">
    <property type="protein sequence ID" value="TWW54675.1"/>
    <property type="molecule type" value="Genomic_DNA"/>
</dbReference>
<dbReference type="GO" id="GO:0005737">
    <property type="term" value="C:cytoplasm"/>
    <property type="evidence" value="ECO:0007669"/>
    <property type="project" value="UniProtKB-SubCell"/>
</dbReference>
<comment type="subcellular location">
    <subcellularLocation>
        <location evidence="1">Cytoplasm</location>
    </subcellularLocation>
</comment>
<feature type="region of interest" description="Disordered" evidence="7">
    <location>
        <begin position="21"/>
        <end position="52"/>
    </location>
</feature>
<keyword evidence="6" id="KW-0067">ATP-binding</keyword>
<evidence type="ECO:0000256" key="3">
    <source>
        <dbReference type="ARBA" id="ARBA00022614"/>
    </source>
</evidence>
<evidence type="ECO:0000256" key="1">
    <source>
        <dbReference type="ARBA" id="ARBA00004496"/>
    </source>
</evidence>
<evidence type="ECO:0000256" key="7">
    <source>
        <dbReference type="SAM" id="MobiDB-lite"/>
    </source>
</evidence>
<dbReference type="InterPro" id="IPR032675">
    <property type="entry name" value="LRR_dom_sf"/>
</dbReference>
<evidence type="ECO:0000313" key="9">
    <source>
        <dbReference type="EMBL" id="TWW54675.1"/>
    </source>
</evidence>
<reference evidence="9 10" key="1">
    <citation type="submission" date="2019-04" db="EMBL/GenBank/DDBJ databases">
        <title>Chromosome genome assembly for Takifugu flavidus.</title>
        <authorList>
            <person name="Xiao S."/>
        </authorList>
    </citation>
    <scope>NUCLEOTIDE SEQUENCE [LARGE SCALE GENOMIC DNA]</scope>
    <source>
        <strain evidence="9">HTHZ2018</strain>
        <tissue evidence="9">Muscle</tissue>
    </source>
</reference>
<dbReference type="Gene3D" id="3.80.10.10">
    <property type="entry name" value="Ribonuclease Inhibitor"/>
    <property type="match status" value="1"/>
</dbReference>
<dbReference type="GO" id="GO:0005524">
    <property type="term" value="F:ATP binding"/>
    <property type="evidence" value="ECO:0007669"/>
    <property type="project" value="UniProtKB-KW"/>
</dbReference>
<protein>
    <submittedName>
        <fullName evidence="9">NLR family CARD domain-containing protein 3 CARD15-like protein</fullName>
    </submittedName>
</protein>
<evidence type="ECO:0000256" key="6">
    <source>
        <dbReference type="ARBA" id="ARBA00022840"/>
    </source>
</evidence>
<dbReference type="InterPro" id="IPR007111">
    <property type="entry name" value="NACHT_NTPase"/>
</dbReference>
<dbReference type="PROSITE" id="PS51450">
    <property type="entry name" value="LRR"/>
    <property type="match status" value="1"/>
</dbReference>
<evidence type="ECO:0000256" key="2">
    <source>
        <dbReference type="ARBA" id="ARBA00022490"/>
    </source>
</evidence>
<dbReference type="InterPro" id="IPR001611">
    <property type="entry name" value="Leu-rich_rpt"/>
</dbReference>
<evidence type="ECO:0000313" key="10">
    <source>
        <dbReference type="Proteomes" id="UP000324091"/>
    </source>
</evidence>
<dbReference type="AlphaFoldDB" id="A0A5C6MJC2"/>
<organism evidence="9 10">
    <name type="scientific">Takifugu flavidus</name>
    <name type="common">sansaifugu</name>
    <dbReference type="NCBI Taxonomy" id="433684"/>
    <lineage>
        <taxon>Eukaryota</taxon>
        <taxon>Metazoa</taxon>
        <taxon>Chordata</taxon>
        <taxon>Craniata</taxon>
        <taxon>Vertebrata</taxon>
        <taxon>Euteleostomi</taxon>
        <taxon>Actinopterygii</taxon>
        <taxon>Neopterygii</taxon>
        <taxon>Teleostei</taxon>
        <taxon>Neoteleostei</taxon>
        <taxon>Acanthomorphata</taxon>
        <taxon>Eupercaria</taxon>
        <taxon>Tetraodontiformes</taxon>
        <taxon>Tetradontoidea</taxon>
        <taxon>Tetraodontidae</taxon>
        <taxon>Takifugu</taxon>
    </lineage>
</organism>
<evidence type="ECO:0000256" key="5">
    <source>
        <dbReference type="ARBA" id="ARBA00022741"/>
    </source>
</evidence>
<dbReference type="Proteomes" id="UP000324091">
    <property type="component" value="Unassembled WGS sequence"/>
</dbReference>
<dbReference type="Pfam" id="PF13516">
    <property type="entry name" value="LRR_6"/>
    <property type="match status" value="3"/>
</dbReference>
<keyword evidence="5" id="KW-0547">Nucleotide-binding</keyword>
<dbReference type="InterPro" id="IPR041075">
    <property type="entry name" value="NOD1/2_WH"/>
</dbReference>